<evidence type="ECO:0000256" key="1">
    <source>
        <dbReference type="SAM" id="MobiDB-lite"/>
    </source>
</evidence>
<protein>
    <recommendedName>
        <fullName evidence="4">Dienelactone hydrolase</fullName>
    </recommendedName>
</protein>
<evidence type="ECO:0000313" key="2">
    <source>
        <dbReference type="EMBL" id="KAJ4258181.1"/>
    </source>
</evidence>
<accession>A0A9W8RYP2</accession>
<name>A0A9W8RYP2_9HYPO</name>
<dbReference type="GO" id="GO:0030638">
    <property type="term" value="P:polyketide metabolic process"/>
    <property type="evidence" value="ECO:0007669"/>
    <property type="project" value="InterPro"/>
</dbReference>
<sequence length="456" mass="50674">MNINIPNLIKSAVPEAEGRNVQVLSDNRSNHRDQNFLSGDFPRNPPKLYVTGESDDFDQITLAEWRDEGFDVEYISMESCGDGYLKKIKSLSKENMGPCEKFGIVAYDDAAAVCLEHFHILDNNPEFKLGLLIAYYPTRIPDMNGRFPNSISALVHLAAGEEVGVVKQSQMVGIQGKKRVRRTKIGSGVGTGGKLDSAYPSYTYQAEPGFAEHDLDEYDGVSAELAWSRSLAAARKVFGINPDLEVILEHNLQSKYRVLHPPHGYSHIPIGKFFSKNLGQALSAYTTHKTPHVTYMPTLTGATGAAELKRFYSESFTTPPSLKITLLSRTIGVDRVVDEMHVQFKHTEQVQWILPGVPPTNKRIEILMVSIVAVKGGRLYQEHVYWDQASVLVQAGLLDPKLLPQSAKDLGVEKLPIVGRRAARRVRKNRDASDDEGEADNDLIPGWSNKQSSKDD</sequence>
<evidence type="ECO:0008006" key="4">
    <source>
        <dbReference type="Google" id="ProtNLM"/>
    </source>
</evidence>
<dbReference type="PANTHER" id="PTHR38436:SF3">
    <property type="entry name" value="CARBOXYMETHYLENEBUTENOLIDASE-RELATED"/>
    <property type="match status" value="1"/>
</dbReference>
<dbReference type="InterPro" id="IPR009959">
    <property type="entry name" value="Cyclase_SnoaL-like"/>
</dbReference>
<dbReference type="Proteomes" id="UP001152049">
    <property type="component" value="Unassembled WGS sequence"/>
</dbReference>
<reference evidence="2" key="1">
    <citation type="submission" date="2022-09" db="EMBL/GenBank/DDBJ databases">
        <title>Fusarium specimens isolated from Avocado Roots.</title>
        <authorList>
            <person name="Stajich J."/>
            <person name="Roper C."/>
            <person name="Heimlech-Rivalta G."/>
        </authorList>
    </citation>
    <scope>NUCLEOTIDE SEQUENCE</scope>
    <source>
        <strain evidence="2">CF00136</strain>
    </source>
</reference>
<comment type="caution">
    <text evidence="2">The sequence shown here is derived from an EMBL/GenBank/DDBJ whole genome shotgun (WGS) entry which is preliminary data.</text>
</comment>
<dbReference type="Gene3D" id="3.10.450.50">
    <property type="match status" value="1"/>
</dbReference>
<dbReference type="SUPFAM" id="SSF54427">
    <property type="entry name" value="NTF2-like"/>
    <property type="match status" value="1"/>
</dbReference>
<dbReference type="InterPro" id="IPR032710">
    <property type="entry name" value="NTF2-like_dom_sf"/>
</dbReference>
<evidence type="ECO:0000313" key="3">
    <source>
        <dbReference type="Proteomes" id="UP001152049"/>
    </source>
</evidence>
<dbReference type="EMBL" id="JAOQAZ010000016">
    <property type="protein sequence ID" value="KAJ4258181.1"/>
    <property type="molecule type" value="Genomic_DNA"/>
</dbReference>
<feature type="region of interest" description="Disordered" evidence="1">
    <location>
        <begin position="423"/>
        <end position="456"/>
    </location>
</feature>
<gene>
    <name evidence="2" type="ORF">NW762_008327</name>
</gene>
<dbReference type="AlphaFoldDB" id="A0A9W8RYP2"/>
<dbReference type="PANTHER" id="PTHR38436">
    <property type="entry name" value="POLYKETIDE CYCLASE SNOAL-LIKE DOMAIN"/>
    <property type="match status" value="1"/>
</dbReference>
<organism evidence="2 3">
    <name type="scientific">Fusarium torreyae</name>
    <dbReference type="NCBI Taxonomy" id="1237075"/>
    <lineage>
        <taxon>Eukaryota</taxon>
        <taxon>Fungi</taxon>
        <taxon>Dikarya</taxon>
        <taxon>Ascomycota</taxon>
        <taxon>Pezizomycotina</taxon>
        <taxon>Sordariomycetes</taxon>
        <taxon>Hypocreomycetidae</taxon>
        <taxon>Hypocreales</taxon>
        <taxon>Nectriaceae</taxon>
        <taxon>Fusarium</taxon>
    </lineage>
</organism>
<proteinExistence type="predicted"/>
<keyword evidence="3" id="KW-1185">Reference proteome</keyword>
<dbReference type="OrthoDB" id="5440at2759"/>